<comment type="caution">
    <text evidence="1">The sequence shown here is derived from an EMBL/GenBank/DDBJ whole genome shotgun (WGS) entry which is preliminary data.</text>
</comment>
<name>A0A8X6YC65_9ARAC</name>
<gene>
    <name evidence="1" type="ORF">TNIN_46891</name>
</gene>
<proteinExistence type="predicted"/>
<evidence type="ECO:0000313" key="2">
    <source>
        <dbReference type="Proteomes" id="UP000886998"/>
    </source>
</evidence>
<dbReference type="AlphaFoldDB" id="A0A8X6YC65"/>
<keyword evidence="2" id="KW-1185">Reference proteome</keyword>
<dbReference type="EMBL" id="BMAV01018025">
    <property type="protein sequence ID" value="GFY70105.1"/>
    <property type="molecule type" value="Genomic_DNA"/>
</dbReference>
<reference evidence="1" key="1">
    <citation type="submission" date="2020-08" db="EMBL/GenBank/DDBJ databases">
        <title>Multicomponent nature underlies the extraordinary mechanical properties of spider dragline silk.</title>
        <authorList>
            <person name="Kono N."/>
            <person name="Nakamura H."/>
            <person name="Mori M."/>
            <person name="Yoshida Y."/>
            <person name="Ohtoshi R."/>
            <person name="Malay A.D."/>
            <person name="Moran D.A.P."/>
            <person name="Tomita M."/>
            <person name="Numata K."/>
            <person name="Arakawa K."/>
        </authorList>
    </citation>
    <scope>NUCLEOTIDE SEQUENCE</scope>
</reference>
<sequence length="60" mass="6488">EKRGLDLGLSRGFSGSQQLTSDGTISSQFCQWPEGNAALLMIPSNAVPQYFVKKGRLKAC</sequence>
<accession>A0A8X6YC65</accession>
<protein>
    <submittedName>
        <fullName evidence="1">Uncharacterized protein</fullName>
    </submittedName>
</protein>
<organism evidence="1 2">
    <name type="scientific">Trichonephila inaurata madagascariensis</name>
    <dbReference type="NCBI Taxonomy" id="2747483"/>
    <lineage>
        <taxon>Eukaryota</taxon>
        <taxon>Metazoa</taxon>
        <taxon>Ecdysozoa</taxon>
        <taxon>Arthropoda</taxon>
        <taxon>Chelicerata</taxon>
        <taxon>Arachnida</taxon>
        <taxon>Araneae</taxon>
        <taxon>Araneomorphae</taxon>
        <taxon>Entelegynae</taxon>
        <taxon>Araneoidea</taxon>
        <taxon>Nephilidae</taxon>
        <taxon>Trichonephila</taxon>
        <taxon>Trichonephila inaurata</taxon>
    </lineage>
</organism>
<dbReference type="Proteomes" id="UP000886998">
    <property type="component" value="Unassembled WGS sequence"/>
</dbReference>
<evidence type="ECO:0000313" key="1">
    <source>
        <dbReference type="EMBL" id="GFY70105.1"/>
    </source>
</evidence>
<feature type="non-terminal residue" evidence="1">
    <location>
        <position position="1"/>
    </location>
</feature>